<feature type="region of interest" description="Disordered" evidence="1">
    <location>
        <begin position="1"/>
        <end position="26"/>
    </location>
</feature>
<evidence type="ECO:0000313" key="3">
    <source>
        <dbReference type="EMBL" id="CAF5049644.1"/>
    </source>
</evidence>
<feature type="non-terminal residue" evidence="2">
    <location>
        <position position="1"/>
    </location>
</feature>
<evidence type="ECO:0000313" key="4">
    <source>
        <dbReference type="Proteomes" id="UP000663848"/>
    </source>
</evidence>
<sequence length="26" mass="2973">TTFIRGPFKSIDGDERIEFDSRSPTT</sequence>
<reference evidence="2" key="1">
    <citation type="submission" date="2021-02" db="EMBL/GenBank/DDBJ databases">
        <authorList>
            <person name="Nowell W R."/>
        </authorList>
    </citation>
    <scope>NUCLEOTIDE SEQUENCE</scope>
</reference>
<dbReference type="EMBL" id="CAJOBR010050539">
    <property type="protein sequence ID" value="CAF5049644.1"/>
    <property type="molecule type" value="Genomic_DNA"/>
</dbReference>
<accession>A0A822CR69</accession>
<gene>
    <name evidence="2" type="ORF">QYT958_LOCUS41929</name>
    <name evidence="3" type="ORF">QYT958_LOCUS41964</name>
</gene>
<evidence type="ECO:0000313" key="2">
    <source>
        <dbReference type="EMBL" id="CAF5049109.1"/>
    </source>
</evidence>
<comment type="caution">
    <text evidence="2">The sequence shown here is derived from an EMBL/GenBank/DDBJ whole genome shotgun (WGS) entry which is preliminary data.</text>
</comment>
<name>A0A822CR69_9BILA</name>
<dbReference type="EMBL" id="CAJOBR010050291">
    <property type="protein sequence ID" value="CAF5049109.1"/>
    <property type="molecule type" value="Genomic_DNA"/>
</dbReference>
<protein>
    <submittedName>
        <fullName evidence="2">Uncharacterized protein</fullName>
    </submittedName>
</protein>
<proteinExistence type="predicted"/>
<organism evidence="2 4">
    <name type="scientific">Rotaria socialis</name>
    <dbReference type="NCBI Taxonomy" id="392032"/>
    <lineage>
        <taxon>Eukaryota</taxon>
        <taxon>Metazoa</taxon>
        <taxon>Spiralia</taxon>
        <taxon>Gnathifera</taxon>
        <taxon>Rotifera</taxon>
        <taxon>Eurotatoria</taxon>
        <taxon>Bdelloidea</taxon>
        <taxon>Philodinida</taxon>
        <taxon>Philodinidae</taxon>
        <taxon>Rotaria</taxon>
    </lineage>
</organism>
<feature type="compositionally biased region" description="Basic and acidic residues" evidence="1">
    <location>
        <begin position="11"/>
        <end position="26"/>
    </location>
</feature>
<dbReference type="Proteomes" id="UP000663848">
    <property type="component" value="Unassembled WGS sequence"/>
</dbReference>
<dbReference type="AlphaFoldDB" id="A0A822CR69"/>
<evidence type="ECO:0000256" key="1">
    <source>
        <dbReference type="SAM" id="MobiDB-lite"/>
    </source>
</evidence>